<proteinExistence type="predicted"/>
<dbReference type="InParanoid" id="A0A132B769"/>
<gene>
    <name evidence="1" type="ORF">LY89DRAFT_677138</name>
</gene>
<keyword evidence="2" id="KW-1185">Reference proteome</keyword>
<dbReference type="Proteomes" id="UP000070700">
    <property type="component" value="Unassembled WGS sequence"/>
</dbReference>
<evidence type="ECO:0000313" key="1">
    <source>
        <dbReference type="EMBL" id="KUJ08258.1"/>
    </source>
</evidence>
<dbReference type="KEGG" id="psco:LY89DRAFT_677138"/>
<evidence type="ECO:0008006" key="3">
    <source>
        <dbReference type="Google" id="ProtNLM"/>
    </source>
</evidence>
<dbReference type="GeneID" id="28823384"/>
<protein>
    <recommendedName>
        <fullName evidence="3">WSC domain-containing protein</fullName>
    </recommendedName>
</protein>
<organism evidence="1 2">
    <name type="scientific">Mollisia scopiformis</name>
    <name type="common">Conifer needle endophyte fungus</name>
    <name type="synonym">Phialocephala scopiformis</name>
    <dbReference type="NCBI Taxonomy" id="149040"/>
    <lineage>
        <taxon>Eukaryota</taxon>
        <taxon>Fungi</taxon>
        <taxon>Dikarya</taxon>
        <taxon>Ascomycota</taxon>
        <taxon>Pezizomycotina</taxon>
        <taxon>Leotiomycetes</taxon>
        <taxon>Helotiales</taxon>
        <taxon>Mollisiaceae</taxon>
        <taxon>Mollisia</taxon>
    </lineage>
</organism>
<accession>A0A132B769</accession>
<dbReference type="EMBL" id="KQ947436">
    <property type="protein sequence ID" value="KUJ08258.1"/>
    <property type="molecule type" value="Genomic_DNA"/>
</dbReference>
<reference evidence="1 2" key="1">
    <citation type="submission" date="2015-10" db="EMBL/GenBank/DDBJ databases">
        <title>Full genome of DAOMC 229536 Phialocephala scopiformis, a fungal endophyte of spruce producing the potent anti-insectan compound rugulosin.</title>
        <authorList>
            <consortium name="DOE Joint Genome Institute"/>
            <person name="Walker A.K."/>
            <person name="Frasz S.L."/>
            <person name="Seifert K.A."/>
            <person name="Miller J.D."/>
            <person name="Mondo S.J."/>
            <person name="Labutti K."/>
            <person name="Lipzen A."/>
            <person name="Dockter R."/>
            <person name="Kennedy M."/>
            <person name="Grigoriev I.V."/>
            <person name="Spatafora J.W."/>
        </authorList>
    </citation>
    <scope>NUCLEOTIDE SEQUENCE [LARGE SCALE GENOMIC DNA]</scope>
    <source>
        <strain evidence="1 2">CBS 120377</strain>
    </source>
</reference>
<dbReference type="AlphaFoldDB" id="A0A132B769"/>
<evidence type="ECO:0000313" key="2">
    <source>
        <dbReference type="Proteomes" id="UP000070700"/>
    </source>
</evidence>
<dbReference type="RefSeq" id="XP_018062613.1">
    <property type="nucleotide sequence ID" value="XM_018213658.1"/>
</dbReference>
<name>A0A132B769_MOLSC</name>
<dbReference type="OrthoDB" id="10454092at2759"/>
<sequence>MDPTMVSSSLNTAWKFTANALELFYAKPLVYTPTGAAHEQVIAVSNQNIIRVFDGLSGAVITSRTLLPPFASVNTNCGDIPNTVGITGTPIIDPTTDIMYFFSKGYQNGKAGPQGTINGAYRFYAVKLPSLADVFPPVMIDGHFANNDHTRYFFGGTVLNRPGLAMMENSVIAGFGGHCDNFNYTGMLVAVSKTNGAVTNIQAMEASPYAPSPQTLVITVQGGGKAGIWHSGMGLAGDSNRVFFVTGNARGAGQNGGAAGKAASGKVYLSTLEQAVVDMSVSTTGAFTQADYFEPYAYDSLNGGDRDFGSSGVALLDGTTFVGGGVTRVAVAGGKYGHIYVMDANNLGGFAGAAGGDKGMLLSGVGSYPMEGGYIYFNPTGQPLICYKLTHDSLGRPNFAFAGQTAAVYNGQSVPTVTSNRAKSVQVWLADGTAGLVAFKAVPVGGVLVQIKLPVGASTGGALKYQRAVFGAGRAYMAGAGKIIALGGGGTAASVPLSSSPSSVAFGLVSVVQTSTVSITLSAASALTITSCSTTSSLFQCGASGFPITVASGSSFNIPITFNLTDANILAYQNADNSPLAPTSLSSLLDIFATDSTGTVSDISIPLSGTVVASGGYLVVYQTTVNFARLPAPLTFTGFAYQDYYGDMTFINVTSSIVGNGYTSTGFPALHSQIQPGASITIQLFFGPKALGIAASYLTLWSDGGYTDILMTGNAQNVAFSSLLSSTSILATSSSVIKSSSSFLLSSAKTSSSSKILTSTSLSLIPGSSTFLSSASILSSSSLSSSLSAAAATSSSTLDNPPSFPTSLSASASSSLSAASNSEIDSSHVDSGSSPISSSTSSSAVLQATTSTSRPSSNTASTTISIATTLQTSTYIIPIATASSGFAYQGCFRDVGTGHALPLLVANNSMTPELCLKIVQSLAAKPTPTILPYYYVEYARECYGRKSFTWESSAITSLTGTKACTDICSGSLGASSTGTAKCGGSRMFDLYVAASAPTLSAVYTLTK</sequence>